<dbReference type="RefSeq" id="WP_109923935.1">
    <property type="nucleotide sequence ID" value="NZ_QGNZ01000001.1"/>
</dbReference>
<gene>
    <name evidence="1" type="ORF">DHW03_01195</name>
</gene>
<keyword evidence="2" id="KW-1185">Reference proteome</keyword>
<proteinExistence type="predicted"/>
<reference evidence="1 2" key="1">
    <citation type="submission" date="2018-05" db="EMBL/GenBank/DDBJ databases">
        <title>Pedobacter paludis sp. nov., isolated from wetland soil.</title>
        <authorList>
            <person name="Zhang Y."/>
            <person name="Wang G."/>
        </authorList>
    </citation>
    <scope>NUCLEOTIDE SEQUENCE [LARGE SCALE GENOMIC DNA]</scope>
    <source>
        <strain evidence="1 2">KCTC22721</strain>
    </source>
</reference>
<protein>
    <submittedName>
        <fullName evidence="1">Uncharacterized protein</fullName>
    </submittedName>
</protein>
<dbReference type="EMBL" id="QGNZ01000001">
    <property type="protein sequence ID" value="PWS28503.1"/>
    <property type="molecule type" value="Genomic_DNA"/>
</dbReference>
<evidence type="ECO:0000313" key="1">
    <source>
        <dbReference type="EMBL" id="PWS28503.1"/>
    </source>
</evidence>
<name>A0A317ERN4_9SPHI</name>
<dbReference type="Proteomes" id="UP000245379">
    <property type="component" value="Unassembled WGS sequence"/>
</dbReference>
<accession>A0A317ERN4</accession>
<organism evidence="1 2">
    <name type="scientific">Pedobacter yonginense</name>
    <dbReference type="NCBI Taxonomy" id="651869"/>
    <lineage>
        <taxon>Bacteria</taxon>
        <taxon>Pseudomonadati</taxon>
        <taxon>Bacteroidota</taxon>
        <taxon>Sphingobacteriia</taxon>
        <taxon>Sphingobacteriales</taxon>
        <taxon>Sphingobacteriaceae</taxon>
        <taxon>Pedobacter</taxon>
    </lineage>
</organism>
<sequence>MNKAIAITNHKSLKRYMSALKSDMNKKEHSLKTGVKAVAFGLPSRIFHHKTSLERIMSRSNVASNPIGKLLSSVVKKTVLKNSGFLFKLAGGIFAKRAGRKIERKLLS</sequence>
<dbReference type="OrthoDB" id="9902912at2"/>
<dbReference type="AlphaFoldDB" id="A0A317ERN4"/>
<evidence type="ECO:0000313" key="2">
    <source>
        <dbReference type="Proteomes" id="UP000245379"/>
    </source>
</evidence>
<comment type="caution">
    <text evidence="1">The sequence shown here is derived from an EMBL/GenBank/DDBJ whole genome shotgun (WGS) entry which is preliminary data.</text>
</comment>